<comment type="caution">
    <text evidence="2">The sequence shown here is derived from an EMBL/GenBank/DDBJ whole genome shotgun (WGS) entry which is preliminary data.</text>
</comment>
<dbReference type="AlphaFoldDB" id="A0AAD5TJX4"/>
<proteinExistence type="predicted"/>
<organism evidence="2 3">
    <name type="scientific">Geranomyces variabilis</name>
    <dbReference type="NCBI Taxonomy" id="109894"/>
    <lineage>
        <taxon>Eukaryota</taxon>
        <taxon>Fungi</taxon>
        <taxon>Fungi incertae sedis</taxon>
        <taxon>Chytridiomycota</taxon>
        <taxon>Chytridiomycota incertae sedis</taxon>
        <taxon>Chytridiomycetes</taxon>
        <taxon>Spizellomycetales</taxon>
        <taxon>Powellomycetaceae</taxon>
        <taxon>Geranomyces</taxon>
    </lineage>
</organism>
<gene>
    <name evidence="2" type="ORF">HDU87_004283</name>
</gene>
<evidence type="ECO:0000313" key="3">
    <source>
        <dbReference type="Proteomes" id="UP001212152"/>
    </source>
</evidence>
<feature type="compositionally biased region" description="Acidic residues" evidence="1">
    <location>
        <begin position="212"/>
        <end position="230"/>
    </location>
</feature>
<dbReference type="EMBL" id="JADGJQ010000031">
    <property type="protein sequence ID" value="KAJ3177761.1"/>
    <property type="molecule type" value="Genomic_DNA"/>
</dbReference>
<dbReference type="Proteomes" id="UP001212152">
    <property type="component" value="Unassembled WGS sequence"/>
</dbReference>
<evidence type="ECO:0000313" key="2">
    <source>
        <dbReference type="EMBL" id="KAJ3177761.1"/>
    </source>
</evidence>
<feature type="region of interest" description="Disordered" evidence="1">
    <location>
        <begin position="195"/>
        <end position="255"/>
    </location>
</feature>
<evidence type="ECO:0000256" key="1">
    <source>
        <dbReference type="SAM" id="MobiDB-lite"/>
    </source>
</evidence>
<keyword evidence="3" id="KW-1185">Reference proteome</keyword>
<feature type="compositionally biased region" description="Basic and acidic residues" evidence="1">
    <location>
        <begin position="231"/>
        <end position="242"/>
    </location>
</feature>
<name>A0AAD5TJX4_9FUNG</name>
<protein>
    <submittedName>
        <fullName evidence="2">Uncharacterized protein</fullName>
    </submittedName>
</protein>
<accession>A0AAD5TJX4</accession>
<reference evidence="2" key="1">
    <citation type="submission" date="2020-05" db="EMBL/GenBank/DDBJ databases">
        <title>Phylogenomic resolution of chytrid fungi.</title>
        <authorList>
            <person name="Stajich J.E."/>
            <person name="Amses K."/>
            <person name="Simmons R."/>
            <person name="Seto K."/>
            <person name="Myers J."/>
            <person name="Bonds A."/>
            <person name="Quandt C.A."/>
            <person name="Barry K."/>
            <person name="Liu P."/>
            <person name="Grigoriev I."/>
            <person name="Longcore J.E."/>
            <person name="James T.Y."/>
        </authorList>
    </citation>
    <scope>NUCLEOTIDE SEQUENCE</scope>
    <source>
        <strain evidence="2">JEL0379</strain>
    </source>
</reference>
<sequence length="255" mass="28542">MFLTATTTKVMFLVTATRLDVCHYTKTLRHKQMFLTATIPKVMFLVTATRRDVCHYTKVICIDAPSQADVLDCHYYQDDPLPGRHNSTCILNAVAAENKINELAEALLEAVHSCRSSYPEYIGRLSLKAYAASLTAVSKTCRLQVVVEPSFTLALSPNPNPRPGVVHQGHRTRTVRVYLLVNYFLCNREGDAYETKKNDDVGDMEPSPSIESDSDDLSPDEEEVDAEMQEIQERFGFDKEMNDVVEATGCPDGLN</sequence>